<dbReference type="SUPFAM" id="SSF56300">
    <property type="entry name" value="Metallo-dependent phosphatases"/>
    <property type="match status" value="1"/>
</dbReference>
<accession>A0ABV6KQR2</accession>
<gene>
    <name evidence="14" type="ORF">ACFFHF_09000</name>
</gene>
<dbReference type="Gene3D" id="3.60.21.10">
    <property type="match status" value="1"/>
</dbReference>
<reference evidence="14 15" key="1">
    <citation type="submission" date="2024-09" db="EMBL/GenBank/DDBJ databases">
        <authorList>
            <person name="Sun Q."/>
            <person name="Mori K."/>
        </authorList>
    </citation>
    <scope>NUCLEOTIDE SEQUENCE [LARGE SCALE GENOMIC DNA]</scope>
    <source>
        <strain evidence="14 15">CGMCC 1.9126</strain>
    </source>
</reference>
<protein>
    <submittedName>
        <fullName evidence="14">Bifunctional UDP-sugar hydrolase/5'-nucleotidase</fullName>
    </submittedName>
</protein>
<feature type="domain" description="Calcineurin-like phosphoesterase" evidence="12">
    <location>
        <begin position="10"/>
        <end position="243"/>
    </location>
</feature>
<comment type="caution">
    <text evidence="14">The sequence shown here is derived from an EMBL/GenBank/DDBJ whole genome shotgun (WGS) entry which is preliminary data.</text>
</comment>
<sequence length="528" mass="60066">MNQNKYAKLTIVETSDTHGQIFPILYGTNTYESIGLAKIASYIRHLRRTEENLLLIDNGDSIQGTPLTYHYVKKQSHLPNPVILTFNQLHYDAAIIGNHEFNYGLSTLKQSVSEAQFPILSANILNNQTKEPFFGKPYTIKILPEGIKVAILGLTTPYIPNWEKAENIEGLEFEDAVVSAKKWIPHIKENEQPDLFVVSYHGGFERNLKTGEPTEAITGENQAYQLCHEVEGMDVLLTGHQHRLLADELNGVTIVQPGNFGAYMGQVDIEFTMDQNHKWKCLSKKASLVPVKEWKEDEEILRLILPYEEKTQAWLDQPIGHIQGDMIIKDPFLARIKEHPFVEFINHVQMEASNVDISNTALFSNHVMGLPTNVTMRDIVSNYIYPNTLMVIELSGQDIKDGLEKSATYFIVNDQGEIAVNPHFIDPKPQHYNYDMWEGIQYTIDVGKPVGERIVSLMKNGEALNLKQRYHVVMNNYRATGGGNYSMYKGKKVIREIQTDMTELLANYFSKNGIVKATVNHNWKVIQT</sequence>
<dbReference type="InterPro" id="IPR029052">
    <property type="entry name" value="Metallo-depent_PP-like"/>
</dbReference>
<dbReference type="PANTHER" id="PTHR11575:SF6">
    <property type="entry name" value="2',3'-CYCLIC-NUCLEOTIDE 2'-PHOSPHODIESTERASE_3'-NUCLEOTIDASE"/>
    <property type="match status" value="1"/>
</dbReference>
<dbReference type="Proteomes" id="UP001589738">
    <property type="component" value="Unassembled WGS sequence"/>
</dbReference>
<dbReference type="Pfam" id="PF00149">
    <property type="entry name" value="Metallophos"/>
    <property type="match status" value="1"/>
</dbReference>
<dbReference type="InterPro" id="IPR036907">
    <property type="entry name" value="5'-Nucleotdase_C_sf"/>
</dbReference>
<name>A0ABV6KQR2_9BACI</name>
<evidence type="ECO:0000256" key="11">
    <source>
        <dbReference type="RuleBase" id="RU362119"/>
    </source>
</evidence>
<comment type="subcellular location">
    <subcellularLocation>
        <location evidence="4">Cell envelope</location>
    </subcellularLocation>
</comment>
<proteinExistence type="inferred from homology"/>
<comment type="catalytic activity">
    <reaction evidence="1">
        <text>a ribonucleoside 3'-phosphate + H2O = a ribonucleoside + phosphate</text>
        <dbReference type="Rhea" id="RHEA:10144"/>
        <dbReference type="ChEBI" id="CHEBI:13197"/>
        <dbReference type="ChEBI" id="CHEBI:15377"/>
        <dbReference type="ChEBI" id="CHEBI:18254"/>
        <dbReference type="ChEBI" id="CHEBI:43474"/>
        <dbReference type="EC" id="3.1.3.6"/>
    </reaction>
</comment>
<evidence type="ECO:0000256" key="9">
    <source>
        <dbReference type="ARBA" id="ARBA00022801"/>
    </source>
</evidence>
<dbReference type="PRINTS" id="PR01607">
    <property type="entry name" value="APYRASEFAMLY"/>
</dbReference>
<comment type="cofactor">
    <cofactor evidence="3">
        <name>a divalent metal cation</name>
        <dbReference type="ChEBI" id="CHEBI:60240"/>
    </cofactor>
</comment>
<keyword evidence="7" id="KW-0732">Signal</keyword>
<organism evidence="14 15">
    <name type="scientific">Robertmurraya beringensis</name>
    <dbReference type="NCBI Taxonomy" id="641660"/>
    <lineage>
        <taxon>Bacteria</taxon>
        <taxon>Bacillati</taxon>
        <taxon>Bacillota</taxon>
        <taxon>Bacilli</taxon>
        <taxon>Bacillales</taxon>
        <taxon>Bacillaceae</taxon>
        <taxon>Robertmurraya</taxon>
    </lineage>
</organism>
<evidence type="ECO:0000256" key="5">
    <source>
        <dbReference type="ARBA" id="ARBA00006654"/>
    </source>
</evidence>
<feature type="domain" description="5'-Nucleotidase C-terminal" evidence="13">
    <location>
        <begin position="319"/>
        <end position="489"/>
    </location>
</feature>
<dbReference type="Pfam" id="PF02872">
    <property type="entry name" value="5_nucleotid_C"/>
    <property type="match status" value="1"/>
</dbReference>
<evidence type="ECO:0000259" key="12">
    <source>
        <dbReference type="Pfam" id="PF00149"/>
    </source>
</evidence>
<evidence type="ECO:0000259" key="13">
    <source>
        <dbReference type="Pfam" id="PF02872"/>
    </source>
</evidence>
<dbReference type="RefSeq" id="WP_340902495.1">
    <property type="nucleotide sequence ID" value="NZ_JBHLUU010000026.1"/>
</dbReference>
<dbReference type="SUPFAM" id="SSF55816">
    <property type="entry name" value="5'-nucleotidase (syn. UDP-sugar hydrolase), C-terminal domain"/>
    <property type="match status" value="1"/>
</dbReference>
<keyword evidence="10" id="KW-0511">Multifunctional enzyme</keyword>
<dbReference type="Gene3D" id="3.90.780.10">
    <property type="entry name" value="5'-Nucleotidase, C-terminal domain"/>
    <property type="match status" value="1"/>
</dbReference>
<comment type="catalytic activity">
    <reaction evidence="2">
        <text>a nucleoside 2',3'-cyclic phosphate + H2O = a nucleoside 3'-phosphate + H(+)</text>
        <dbReference type="Rhea" id="RHEA:19621"/>
        <dbReference type="ChEBI" id="CHEBI:15377"/>
        <dbReference type="ChEBI" id="CHEBI:15378"/>
        <dbReference type="ChEBI" id="CHEBI:66949"/>
        <dbReference type="ChEBI" id="CHEBI:66954"/>
        <dbReference type="EC" id="3.1.4.16"/>
    </reaction>
</comment>
<keyword evidence="8 11" id="KW-0547">Nucleotide-binding</keyword>
<evidence type="ECO:0000256" key="4">
    <source>
        <dbReference type="ARBA" id="ARBA00004196"/>
    </source>
</evidence>
<dbReference type="InterPro" id="IPR008334">
    <property type="entry name" value="5'-Nucleotdase_C"/>
</dbReference>
<dbReference type="CDD" id="cd07410">
    <property type="entry name" value="MPP_CpdB_N"/>
    <property type="match status" value="1"/>
</dbReference>
<keyword evidence="15" id="KW-1185">Reference proteome</keyword>
<dbReference type="InterPro" id="IPR004843">
    <property type="entry name" value="Calcineurin-like_PHP"/>
</dbReference>
<evidence type="ECO:0000256" key="1">
    <source>
        <dbReference type="ARBA" id="ARBA00000527"/>
    </source>
</evidence>
<dbReference type="PROSITE" id="PS00786">
    <property type="entry name" value="5_NUCLEOTIDASE_2"/>
    <property type="match status" value="1"/>
</dbReference>
<comment type="similarity">
    <text evidence="5 11">Belongs to the 5'-nucleotidase family.</text>
</comment>
<dbReference type="GO" id="GO:0016787">
    <property type="term" value="F:hydrolase activity"/>
    <property type="evidence" value="ECO:0007669"/>
    <property type="project" value="UniProtKB-KW"/>
</dbReference>
<evidence type="ECO:0000313" key="15">
    <source>
        <dbReference type="Proteomes" id="UP001589738"/>
    </source>
</evidence>
<keyword evidence="9 11" id="KW-0378">Hydrolase</keyword>
<evidence type="ECO:0000256" key="2">
    <source>
        <dbReference type="ARBA" id="ARBA00001730"/>
    </source>
</evidence>
<dbReference type="InterPro" id="IPR006146">
    <property type="entry name" value="5'-Nucleotdase_CS"/>
</dbReference>
<dbReference type="PANTHER" id="PTHR11575">
    <property type="entry name" value="5'-NUCLEOTIDASE-RELATED"/>
    <property type="match status" value="1"/>
</dbReference>
<dbReference type="EMBL" id="JBHLUU010000026">
    <property type="protein sequence ID" value="MFC0475385.1"/>
    <property type="molecule type" value="Genomic_DNA"/>
</dbReference>
<keyword evidence="6" id="KW-0479">Metal-binding</keyword>
<dbReference type="InterPro" id="IPR041827">
    <property type="entry name" value="CpdB_N"/>
</dbReference>
<evidence type="ECO:0000256" key="3">
    <source>
        <dbReference type="ARBA" id="ARBA00001968"/>
    </source>
</evidence>
<dbReference type="InterPro" id="IPR006179">
    <property type="entry name" value="5_nucleotidase/apyrase"/>
</dbReference>
<evidence type="ECO:0000256" key="6">
    <source>
        <dbReference type="ARBA" id="ARBA00022723"/>
    </source>
</evidence>
<evidence type="ECO:0000256" key="10">
    <source>
        <dbReference type="ARBA" id="ARBA00023268"/>
    </source>
</evidence>
<evidence type="ECO:0000256" key="8">
    <source>
        <dbReference type="ARBA" id="ARBA00022741"/>
    </source>
</evidence>
<evidence type="ECO:0000256" key="7">
    <source>
        <dbReference type="ARBA" id="ARBA00022729"/>
    </source>
</evidence>
<evidence type="ECO:0000313" key="14">
    <source>
        <dbReference type="EMBL" id="MFC0475385.1"/>
    </source>
</evidence>